<dbReference type="InterPro" id="IPR027417">
    <property type="entry name" value="P-loop_NTPase"/>
</dbReference>
<feature type="compositionally biased region" description="Low complexity" evidence="13">
    <location>
        <begin position="1"/>
        <end position="16"/>
    </location>
</feature>
<evidence type="ECO:0000256" key="11">
    <source>
        <dbReference type="ARBA" id="ARBA00023212"/>
    </source>
</evidence>
<name>A0A2R5GT21_9STRA</name>
<dbReference type="EMBL" id="BEYU01000099">
    <property type="protein sequence ID" value="GBG31531.1"/>
    <property type="molecule type" value="Genomic_DNA"/>
</dbReference>
<gene>
    <name evidence="14" type="ORF">FCC1311_077552</name>
</gene>
<evidence type="ECO:0000256" key="12">
    <source>
        <dbReference type="ARBA" id="ARBA00023273"/>
    </source>
</evidence>
<dbReference type="GO" id="GO:0005874">
    <property type="term" value="C:microtubule"/>
    <property type="evidence" value="ECO:0007669"/>
    <property type="project" value="UniProtKB-KW"/>
</dbReference>
<evidence type="ECO:0000256" key="4">
    <source>
        <dbReference type="ARBA" id="ARBA00022473"/>
    </source>
</evidence>
<feature type="region of interest" description="Disordered" evidence="13">
    <location>
        <begin position="359"/>
        <end position="437"/>
    </location>
</feature>
<dbReference type="Pfam" id="PF08477">
    <property type="entry name" value="Roc"/>
    <property type="match status" value="1"/>
</dbReference>
<comment type="caution">
    <text evidence="14">The sequence shown here is derived from an EMBL/GenBank/DDBJ whole genome shotgun (WGS) entry which is preliminary data.</text>
</comment>
<evidence type="ECO:0000313" key="15">
    <source>
        <dbReference type="Proteomes" id="UP000241890"/>
    </source>
</evidence>
<evidence type="ECO:0000256" key="6">
    <source>
        <dbReference type="ARBA" id="ARBA00022701"/>
    </source>
</evidence>
<accession>A0A2R5GT21</accession>
<keyword evidence="5" id="KW-0963">Cytoplasm</keyword>
<evidence type="ECO:0000256" key="13">
    <source>
        <dbReference type="SAM" id="MobiDB-lite"/>
    </source>
</evidence>
<feature type="compositionally biased region" description="Low complexity" evidence="13">
    <location>
        <begin position="412"/>
        <end position="427"/>
    </location>
</feature>
<dbReference type="GO" id="GO:0005930">
    <property type="term" value="C:axoneme"/>
    <property type="evidence" value="ECO:0007669"/>
    <property type="project" value="TreeGrafter"/>
</dbReference>
<keyword evidence="12" id="KW-0966">Cell projection</keyword>
<dbReference type="GO" id="GO:0005868">
    <property type="term" value="C:cytoplasmic dynein complex"/>
    <property type="evidence" value="ECO:0007669"/>
    <property type="project" value="InterPro"/>
</dbReference>
<evidence type="ECO:0000256" key="8">
    <source>
        <dbReference type="ARBA" id="ARBA00023017"/>
    </source>
</evidence>
<feature type="compositionally biased region" description="Basic and acidic residues" evidence="13">
    <location>
        <begin position="59"/>
        <end position="77"/>
    </location>
</feature>
<dbReference type="OrthoDB" id="10263060at2759"/>
<keyword evidence="11" id="KW-0206">Cytoskeleton</keyword>
<dbReference type="AlphaFoldDB" id="A0A2R5GT21"/>
<evidence type="ECO:0000256" key="3">
    <source>
        <dbReference type="ARBA" id="ARBA00018863"/>
    </source>
</evidence>
<sequence length="437" mass="48006">MAREASISGNSSGGKSKTPDIFAHIERLEAQLAKASTTANEEPKTKTPDANNTLNEPSAPRDEEKVQDKAIEGKEETTTSATPESEPHNQAQENNNGGVDDNNDAANTTHKLTDLLVNMNEITPRNSWMLFVGPREAGKSSLIAQFLTPGKADEKPKPTVALEYTYGRRSNTSGERKDLCQIWELGGGDKLLDLASIVLAQKEPGLVVVCVDLSAPEEAFDEATKWMTAIRKRSRRVPIMLVGSKHDRFENEDGLKRKALAQALRYAACVHRAGLIFISKKDKTTLNYYRAILNHYAFATEKKRSLYVDPAKPIVIAPGRDSQSKIGLPPGVADDAPQATVEAAWRDLLQDYFPRARSSTRETKDLEADDIDTGASEDREEDQDEALNLEPEAVVDAHRQLKDKELQRYRARTASSAAKPAAAAASTRSRRSKGIKA</sequence>
<evidence type="ECO:0000256" key="2">
    <source>
        <dbReference type="ARBA" id="ARBA00006831"/>
    </source>
</evidence>
<evidence type="ECO:0000256" key="5">
    <source>
        <dbReference type="ARBA" id="ARBA00022490"/>
    </source>
</evidence>
<dbReference type="GO" id="GO:0035735">
    <property type="term" value="P:intraciliary transport involved in cilium assembly"/>
    <property type="evidence" value="ECO:0007669"/>
    <property type="project" value="InterPro"/>
</dbReference>
<evidence type="ECO:0000313" key="14">
    <source>
        <dbReference type="EMBL" id="GBG31531.1"/>
    </source>
</evidence>
<organism evidence="14 15">
    <name type="scientific">Hondaea fermentalgiana</name>
    <dbReference type="NCBI Taxonomy" id="2315210"/>
    <lineage>
        <taxon>Eukaryota</taxon>
        <taxon>Sar</taxon>
        <taxon>Stramenopiles</taxon>
        <taxon>Bigyra</taxon>
        <taxon>Labyrinthulomycetes</taxon>
        <taxon>Thraustochytrida</taxon>
        <taxon>Thraustochytriidae</taxon>
        <taxon>Hondaea</taxon>
    </lineage>
</organism>
<feature type="compositionally biased region" description="Basic residues" evidence="13">
    <location>
        <begin position="428"/>
        <end position="437"/>
    </location>
</feature>
<keyword evidence="6" id="KW-0493">Microtubule</keyword>
<dbReference type="InterPro" id="IPR040045">
    <property type="entry name" value="DYNC2LI1"/>
</dbReference>
<comment type="similarity">
    <text evidence="2">Belongs to the dynein light intermediate chain family.</text>
</comment>
<dbReference type="Proteomes" id="UP000241890">
    <property type="component" value="Unassembled WGS sequence"/>
</dbReference>
<keyword evidence="7" id="KW-0970">Cilium biogenesis/degradation</keyword>
<dbReference type="PANTHER" id="PTHR13236:SF0">
    <property type="entry name" value="CYTOPLASMIC DYNEIN 2 LIGHT INTERMEDIATE CHAIN 1"/>
    <property type="match status" value="1"/>
</dbReference>
<feature type="compositionally biased region" description="Basic and acidic residues" evidence="13">
    <location>
        <begin position="395"/>
        <end position="408"/>
    </location>
</feature>
<keyword evidence="4" id="KW-0217">Developmental protein</keyword>
<dbReference type="GO" id="GO:0036064">
    <property type="term" value="C:ciliary basal body"/>
    <property type="evidence" value="ECO:0007669"/>
    <property type="project" value="TreeGrafter"/>
</dbReference>
<keyword evidence="8" id="KW-0243">Dynein</keyword>
<reference evidence="14 15" key="1">
    <citation type="submission" date="2017-12" db="EMBL/GenBank/DDBJ databases">
        <title>Sequencing, de novo assembly and annotation of complete genome of a new Thraustochytrid species, strain FCC1311.</title>
        <authorList>
            <person name="Sedici K."/>
            <person name="Godart F."/>
            <person name="Aiese Cigliano R."/>
            <person name="Sanseverino W."/>
            <person name="Barakat M."/>
            <person name="Ortet P."/>
            <person name="Marechal E."/>
            <person name="Cagnac O."/>
            <person name="Amato A."/>
        </authorList>
    </citation>
    <scope>NUCLEOTIDE SEQUENCE [LARGE SCALE GENOMIC DNA]</scope>
</reference>
<dbReference type="GO" id="GO:0035721">
    <property type="term" value="P:intraciliary retrograde transport"/>
    <property type="evidence" value="ECO:0007669"/>
    <property type="project" value="InterPro"/>
</dbReference>
<dbReference type="SUPFAM" id="SSF52540">
    <property type="entry name" value="P-loop containing nucleoside triphosphate hydrolases"/>
    <property type="match status" value="1"/>
</dbReference>
<keyword evidence="15" id="KW-1185">Reference proteome</keyword>
<keyword evidence="9" id="KW-0969">Cilium</keyword>
<comment type="subcellular location">
    <subcellularLocation>
        <location evidence="1">Cytoplasm</location>
        <location evidence="1">Cytoskeleton</location>
        <location evidence="1">Cilium basal body</location>
    </subcellularLocation>
</comment>
<evidence type="ECO:0000256" key="9">
    <source>
        <dbReference type="ARBA" id="ARBA00023069"/>
    </source>
</evidence>
<proteinExistence type="inferred from homology"/>
<feature type="compositionally biased region" description="Acidic residues" evidence="13">
    <location>
        <begin position="378"/>
        <end position="387"/>
    </location>
</feature>
<evidence type="ECO:0000256" key="10">
    <source>
        <dbReference type="ARBA" id="ARBA00023175"/>
    </source>
</evidence>
<feature type="compositionally biased region" description="Low complexity" evidence="13">
    <location>
        <begin position="94"/>
        <end position="106"/>
    </location>
</feature>
<keyword evidence="10" id="KW-0505">Motor protein</keyword>
<dbReference type="InParanoid" id="A0A2R5GT21"/>
<dbReference type="CDD" id="cd00882">
    <property type="entry name" value="Ras_like_GTPase"/>
    <property type="match status" value="1"/>
</dbReference>
<evidence type="ECO:0000256" key="1">
    <source>
        <dbReference type="ARBA" id="ARBA00004120"/>
    </source>
</evidence>
<dbReference type="Gene3D" id="3.40.50.300">
    <property type="entry name" value="P-loop containing nucleotide triphosphate hydrolases"/>
    <property type="match status" value="1"/>
</dbReference>
<dbReference type="PANTHER" id="PTHR13236">
    <property type="entry name" value="DYNEIN 2 LIGHT INTERMEDIATE CHAIN, ISOFORM 2"/>
    <property type="match status" value="1"/>
</dbReference>
<evidence type="ECO:0000256" key="7">
    <source>
        <dbReference type="ARBA" id="ARBA00022794"/>
    </source>
</evidence>
<feature type="region of interest" description="Disordered" evidence="13">
    <location>
        <begin position="1"/>
        <end position="106"/>
    </location>
</feature>
<dbReference type="GO" id="GO:0045504">
    <property type="term" value="F:dynein heavy chain binding"/>
    <property type="evidence" value="ECO:0007669"/>
    <property type="project" value="TreeGrafter"/>
</dbReference>
<protein>
    <recommendedName>
        <fullName evidence="3">Cytoplasmic dynein 2 light intermediate chain 1</fullName>
    </recommendedName>
</protein>